<evidence type="ECO:0000313" key="3">
    <source>
        <dbReference type="Proteomes" id="UP000036061"/>
    </source>
</evidence>
<dbReference type="InterPro" id="IPR016181">
    <property type="entry name" value="Acyl_CoA_acyltransferase"/>
</dbReference>
<keyword evidence="2" id="KW-0808">Transferase</keyword>
<gene>
    <name evidence="2" type="ORF">AB432_008980</name>
</gene>
<evidence type="ECO:0000259" key="1">
    <source>
        <dbReference type="PROSITE" id="PS51186"/>
    </source>
</evidence>
<dbReference type="PROSITE" id="PS51186">
    <property type="entry name" value="GNAT"/>
    <property type="match status" value="1"/>
</dbReference>
<sequence length="174" mass="20438">MHVHFRKCTSDNDFAQFTLFFMRNRLEFSRMFSLSDTLAHILTFLPDSHLILIEGEGGKLVGWGHYQYVTAERQPDPEGEFCYIHSVIVEEKYRRSRVFLKGFRHLIRQVQEENEHVKQVTFRADANHVYLNRLYSKFAQVAGEQEGYYGQENIYMAEINQLASYLGMAGIDDK</sequence>
<dbReference type="EMBL" id="CP030117">
    <property type="protein sequence ID" value="AWX55164.1"/>
    <property type="molecule type" value="Genomic_DNA"/>
</dbReference>
<dbReference type="Gene3D" id="3.40.630.30">
    <property type="match status" value="1"/>
</dbReference>
<feature type="domain" description="N-acetyltransferase" evidence="1">
    <location>
        <begin position="3"/>
        <end position="161"/>
    </location>
</feature>
<dbReference type="AlphaFoldDB" id="A0A2Z4MFE6"/>
<name>A0A2Z4MFE6_BREBE</name>
<dbReference type="SUPFAM" id="SSF55729">
    <property type="entry name" value="Acyl-CoA N-acyltransferases (Nat)"/>
    <property type="match status" value="1"/>
</dbReference>
<dbReference type="InterPro" id="IPR000182">
    <property type="entry name" value="GNAT_dom"/>
</dbReference>
<protein>
    <submittedName>
        <fullName evidence="2">N-acetyltransferase</fullName>
    </submittedName>
</protein>
<organism evidence="2 3">
    <name type="scientific">Brevibacillus brevis</name>
    <name type="common">Bacillus brevis</name>
    <dbReference type="NCBI Taxonomy" id="1393"/>
    <lineage>
        <taxon>Bacteria</taxon>
        <taxon>Bacillati</taxon>
        <taxon>Bacillota</taxon>
        <taxon>Bacilli</taxon>
        <taxon>Bacillales</taxon>
        <taxon>Paenibacillaceae</taxon>
        <taxon>Brevibacillus</taxon>
    </lineage>
</organism>
<accession>A0A2Z4MFE6</accession>
<reference evidence="2 3" key="1">
    <citation type="journal article" date="2015" name="Genome Announc.">
        <title>Draft Genome Sequence of Brevibacillus brevis DZQ7, a Plant Growth-Promoting Rhizobacterium with Broad-Spectrum Antimicrobial Activity.</title>
        <authorList>
            <person name="Hou Q."/>
            <person name="Wang C."/>
            <person name="Hou X."/>
            <person name="Xia Z."/>
            <person name="Ye J."/>
            <person name="Liu K."/>
            <person name="Liu H."/>
            <person name="Wang J."/>
            <person name="Guo H."/>
            <person name="Yu X."/>
            <person name="Yang Y."/>
            <person name="Du B."/>
            <person name="Ding Y."/>
        </authorList>
    </citation>
    <scope>NUCLEOTIDE SEQUENCE [LARGE SCALE GENOMIC DNA]</scope>
    <source>
        <strain evidence="2 3">DZQ7</strain>
    </source>
</reference>
<dbReference type="Proteomes" id="UP000036061">
    <property type="component" value="Chromosome"/>
</dbReference>
<proteinExistence type="predicted"/>
<dbReference type="Pfam" id="PF00583">
    <property type="entry name" value="Acetyltransf_1"/>
    <property type="match status" value="1"/>
</dbReference>
<evidence type="ECO:0000313" key="2">
    <source>
        <dbReference type="EMBL" id="AWX55164.1"/>
    </source>
</evidence>
<dbReference type="GO" id="GO:0016747">
    <property type="term" value="F:acyltransferase activity, transferring groups other than amino-acyl groups"/>
    <property type="evidence" value="ECO:0007669"/>
    <property type="project" value="InterPro"/>
</dbReference>